<keyword evidence="2" id="KW-1185">Reference proteome</keyword>
<dbReference type="Proteomes" id="UP001549366">
    <property type="component" value="Unassembled WGS sequence"/>
</dbReference>
<protein>
    <submittedName>
        <fullName evidence="1">Uncharacterized protein</fullName>
    </submittedName>
</protein>
<dbReference type="EMBL" id="JBEWTB010000002">
    <property type="protein sequence ID" value="MET4755182.1"/>
    <property type="molecule type" value="Genomic_DNA"/>
</dbReference>
<name>A0ABV2SBP2_9GAMM</name>
<sequence length="55" mass="5779">MVDPVGPPAMISCKLRQARKGATVAVTSCAGVWLAGFASNLELILSLPVRRSDSH</sequence>
<evidence type="ECO:0000313" key="2">
    <source>
        <dbReference type="Proteomes" id="UP001549366"/>
    </source>
</evidence>
<evidence type="ECO:0000313" key="1">
    <source>
        <dbReference type="EMBL" id="MET4755182.1"/>
    </source>
</evidence>
<proteinExistence type="predicted"/>
<reference evidence="1 2" key="1">
    <citation type="submission" date="2024-06" db="EMBL/GenBank/DDBJ databases">
        <title>Genomic Encyclopedia of Type Strains, Phase V (KMG-V): Genome sequencing to study the core and pangenomes of soil and plant-associated prokaryotes.</title>
        <authorList>
            <person name="Whitman W."/>
        </authorList>
    </citation>
    <scope>NUCLEOTIDE SEQUENCE [LARGE SCALE GENOMIC DNA]</scope>
    <source>
        <strain evidence="1 2">NE40</strain>
    </source>
</reference>
<gene>
    <name evidence="1" type="ORF">V5J35_000374</name>
</gene>
<organism evidence="1 2">
    <name type="scientific">Endozoicomonas lisbonensis</name>
    <dbReference type="NCBI Taxonomy" id="3120522"/>
    <lineage>
        <taxon>Bacteria</taxon>
        <taxon>Pseudomonadati</taxon>
        <taxon>Pseudomonadota</taxon>
        <taxon>Gammaproteobacteria</taxon>
        <taxon>Oceanospirillales</taxon>
        <taxon>Endozoicomonadaceae</taxon>
        <taxon>Endozoicomonas</taxon>
    </lineage>
</organism>
<comment type="caution">
    <text evidence="1">The sequence shown here is derived from an EMBL/GenBank/DDBJ whole genome shotgun (WGS) entry which is preliminary data.</text>
</comment>
<accession>A0ABV2SBP2</accession>